<feature type="domain" description="ABC transporter" evidence="8">
    <location>
        <begin position="3"/>
        <end position="237"/>
    </location>
</feature>
<dbReference type="SMART" id="SM00382">
    <property type="entry name" value="AAA"/>
    <property type="match status" value="1"/>
</dbReference>
<dbReference type="OrthoDB" id="5298774at2"/>
<dbReference type="PROSITE" id="PS00211">
    <property type="entry name" value="ABC_TRANSPORTER_1"/>
    <property type="match status" value="1"/>
</dbReference>
<evidence type="ECO:0000313" key="10">
    <source>
        <dbReference type="Proteomes" id="UP000066014"/>
    </source>
</evidence>
<dbReference type="PROSITE" id="PS50893">
    <property type="entry name" value="ABC_TRANSPORTER_2"/>
    <property type="match status" value="1"/>
</dbReference>
<dbReference type="InterPro" id="IPR041193">
    <property type="entry name" value="CysA_C"/>
</dbReference>
<protein>
    <submittedName>
        <fullName evidence="9">ABC-type sulfate/molybdate transport systems, ATPase component</fullName>
    </submittedName>
</protein>
<evidence type="ECO:0000256" key="2">
    <source>
        <dbReference type="ARBA" id="ARBA00022475"/>
    </source>
</evidence>
<dbReference type="GO" id="GO:0005524">
    <property type="term" value="F:ATP binding"/>
    <property type="evidence" value="ECO:0007669"/>
    <property type="project" value="UniProtKB-KW"/>
</dbReference>
<dbReference type="InterPro" id="IPR003593">
    <property type="entry name" value="AAA+_ATPase"/>
</dbReference>
<keyword evidence="3" id="KW-0547">Nucleotide-binding</keyword>
<evidence type="ECO:0000256" key="6">
    <source>
        <dbReference type="ARBA" id="ARBA00023032"/>
    </source>
</evidence>
<keyword evidence="5" id="KW-1278">Translocase</keyword>
<gene>
    <name evidence="9" type="ORF">SMCB_2186</name>
</gene>
<evidence type="ECO:0000256" key="4">
    <source>
        <dbReference type="ARBA" id="ARBA00022840"/>
    </source>
</evidence>
<dbReference type="RefSeq" id="WP_045536987.1">
    <property type="nucleotide sequence ID" value="NZ_AP014569.1"/>
</dbReference>
<keyword evidence="2" id="KW-1003">Cell membrane</keyword>
<dbReference type="Pfam" id="PF00005">
    <property type="entry name" value="ABC_tran"/>
    <property type="match status" value="1"/>
</dbReference>
<dbReference type="GO" id="GO:0043190">
    <property type="term" value="C:ATP-binding cassette (ABC) transporter complex"/>
    <property type="evidence" value="ECO:0007669"/>
    <property type="project" value="InterPro"/>
</dbReference>
<evidence type="ECO:0000256" key="7">
    <source>
        <dbReference type="ARBA" id="ARBA00023136"/>
    </source>
</evidence>
<dbReference type="InterPro" id="IPR003439">
    <property type="entry name" value="ABC_transporter-like_ATP-bd"/>
</dbReference>
<evidence type="ECO:0000259" key="8">
    <source>
        <dbReference type="PROSITE" id="PS50893"/>
    </source>
</evidence>
<dbReference type="InterPro" id="IPR005666">
    <property type="entry name" value="Sulph_transpt1"/>
</dbReference>
<dbReference type="InterPro" id="IPR024765">
    <property type="entry name" value="TOBE-like"/>
</dbReference>
<reference evidence="9 10" key="1">
    <citation type="journal article" date="2014" name="Nat. Commun.">
        <title>Physiological and genomic features of highly alkaliphilic hydrogen-utilizing Betaproteobacteria from a continental serpentinizing site.</title>
        <authorList>
            <person name="Suzuki S."/>
            <person name="Kuenen J.G."/>
            <person name="Schipper K."/>
            <person name="van der Velde S."/>
            <person name="Ishii S."/>
            <person name="Wu A."/>
            <person name="Sorokin D.Y."/>
            <person name="Tenney A."/>
            <person name="Meng X.Y."/>
            <person name="Morrill P.L."/>
            <person name="Kamagata Y."/>
            <person name="Muyzer G."/>
            <person name="Nealson K.H."/>
        </authorList>
    </citation>
    <scope>NUCLEOTIDE SEQUENCE [LARGE SCALE GENOMIC DNA]</scope>
    <source>
        <strain evidence="9 10">B1</strain>
    </source>
</reference>
<proteinExistence type="predicted"/>
<dbReference type="PANTHER" id="PTHR42781:SF4">
    <property type="entry name" value="SPERMIDINE_PUTRESCINE IMPORT ATP-BINDING PROTEIN POTA"/>
    <property type="match status" value="1"/>
</dbReference>
<dbReference type="PANTHER" id="PTHR42781">
    <property type="entry name" value="SPERMIDINE/PUTRESCINE IMPORT ATP-BINDING PROTEIN POTA"/>
    <property type="match status" value="1"/>
</dbReference>
<dbReference type="FunFam" id="3.40.50.300:FF:000227">
    <property type="entry name" value="Sulfate/thiosulfate import ATP-binding protein CysA"/>
    <property type="match status" value="1"/>
</dbReference>
<evidence type="ECO:0000256" key="1">
    <source>
        <dbReference type="ARBA" id="ARBA00022448"/>
    </source>
</evidence>
<dbReference type="Proteomes" id="UP000066014">
    <property type="component" value="Chromosome"/>
</dbReference>
<dbReference type="NCBIfam" id="TIGR00968">
    <property type="entry name" value="3a0106s01"/>
    <property type="match status" value="1"/>
</dbReference>
<dbReference type="InterPro" id="IPR027417">
    <property type="entry name" value="P-loop_NTPase"/>
</dbReference>
<dbReference type="Gene3D" id="3.40.50.300">
    <property type="entry name" value="P-loop containing nucleotide triphosphate hydrolases"/>
    <property type="match status" value="1"/>
</dbReference>
<dbReference type="GO" id="GO:0015419">
    <property type="term" value="F:ABC-type sulfate transporter activity"/>
    <property type="evidence" value="ECO:0007669"/>
    <property type="project" value="InterPro"/>
</dbReference>
<dbReference type="SUPFAM" id="SSF52540">
    <property type="entry name" value="P-loop containing nucleoside triphosphate hydrolases"/>
    <property type="match status" value="1"/>
</dbReference>
<dbReference type="InterPro" id="IPR008995">
    <property type="entry name" value="Mo/tungstate-bd_C_term_dom"/>
</dbReference>
<dbReference type="KEGG" id="cbab:SMCB_2186"/>
<keyword evidence="7" id="KW-0472">Membrane</keyword>
<accession>A0A060NZW5</accession>
<sequence>MSIAIRQISKQFGSFTALRDVNLDIDSGELLALLGPSGCGKTTLLRIIAGLESPDQGSVLFAGADATDTHARERNVGFVFQHYALFRHMTVFENVAFGLRVKPRALRPSEAQIKERVHELLSLVQLDWLAERYPSQLSGGQRQRIALARALAVQPKVLLLDEPFGALDAKVRKELRRWLRRLHDELHVTSVFVTHDQEEALEVADRVVLMNQGRVEQVGTPQQVWEHPASPFVYGFLGDVNLFHGRAHEGQLHLEGVAIDTPEHAQARDAKAFAYVRPHDLEVERWRPGAVGIAAELQRALVVGPIARLELWPLDAESPDGHDPLIEAQIPAERLQALGLKEGDRVLLSPKKARVFLQPQPA</sequence>
<dbReference type="Pfam" id="PF12857">
    <property type="entry name" value="TOBE_3"/>
    <property type="match status" value="1"/>
</dbReference>
<keyword evidence="1" id="KW-0813">Transport</keyword>
<evidence type="ECO:0000256" key="5">
    <source>
        <dbReference type="ARBA" id="ARBA00022967"/>
    </source>
</evidence>
<dbReference type="CDD" id="cd03296">
    <property type="entry name" value="ABC_CysA_sulfate_importer"/>
    <property type="match status" value="1"/>
</dbReference>
<dbReference type="InterPro" id="IPR017871">
    <property type="entry name" value="ABC_transporter-like_CS"/>
</dbReference>
<evidence type="ECO:0000256" key="3">
    <source>
        <dbReference type="ARBA" id="ARBA00022741"/>
    </source>
</evidence>
<name>A0A060NZW5_9BURK</name>
<keyword evidence="6" id="KW-0764">Sulfate transport</keyword>
<dbReference type="HOGENOM" id="CLU_000604_1_1_4"/>
<dbReference type="InterPro" id="IPR050093">
    <property type="entry name" value="ABC_SmlMolc_Importer"/>
</dbReference>
<keyword evidence="4" id="KW-0067">ATP-binding</keyword>
<dbReference type="AlphaFoldDB" id="A0A060NZW5"/>
<dbReference type="EMBL" id="AP014569">
    <property type="protein sequence ID" value="BAO84414.1"/>
    <property type="molecule type" value="Genomic_DNA"/>
</dbReference>
<keyword evidence="10" id="KW-1185">Reference proteome</keyword>
<dbReference type="Pfam" id="PF17850">
    <property type="entry name" value="CysA_C_terminal"/>
    <property type="match status" value="1"/>
</dbReference>
<dbReference type="STRING" id="1458426.SMCB_2186"/>
<organism evidence="9 10">
    <name type="scientific">Serpentinimonas maccroryi</name>
    <dbReference type="NCBI Taxonomy" id="1458426"/>
    <lineage>
        <taxon>Bacteria</taxon>
        <taxon>Pseudomonadati</taxon>
        <taxon>Pseudomonadota</taxon>
        <taxon>Betaproteobacteria</taxon>
        <taxon>Burkholderiales</taxon>
        <taxon>Comamonadaceae</taxon>
        <taxon>Serpentinimonas</taxon>
    </lineage>
</organism>
<dbReference type="SUPFAM" id="SSF50331">
    <property type="entry name" value="MOP-like"/>
    <property type="match status" value="1"/>
</dbReference>
<evidence type="ECO:0000313" key="9">
    <source>
        <dbReference type="EMBL" id="BAO84414.1"/>
    </source>
</evidence>
<dbReference type="GO" id="GO:0016887">
    <property type="term" value="F:ATP hydrolysis activity"/>
    <property type="evidence" value="ECO:0007669"/>
    <property type="project" value="InterPro"/>
</dbReference>